<evidence type="ECO:0000313" key="1">
    <source>
        <dbReference type="EMBL" id="KAK2943864.1"/>
    </source>
</evidence>
<dbReference type="Proteomes" id="UP001281761">
    <property type="component" value="Unassembled WGS sequence"/>
</dbReference>
<dbReference type="EMBL" id="JARBJD010000324">
    <property type="protein sequence ID" value="KAK2943864.1"/>
    <property type="molecule type" value="Genomic_DNA"/>
</dbReference>
<evidence type="ECO:0000313" key="2">
    <source>
        <dbReference type="Proteomes" id="UP001281761"/>
    </source>
</evidence>
<name>A0ABQ9WWJ2_9EUKA</name>
<reference evidence="1 2" key="1">
    <citation type="journal article" date="2022" name="bioRxiv">
        <title>Genomics of Preaxostyla Flagellates Illuminates Evolutionary Transitions and the Path Towards Mitochondrial Loss.</title>
        <authorList>
            <person name="Novak L.V.F."/>
            <person name="Treitli S.C."/>
            <person name="Pyrih J."/>
            <person name="Halakuc P."/>
            <person name="Pipaliya S.V."/>
            <person name="Vacek V."/>
            <person name="Brzon O."/>
            <person name="Soukal P."/>
            <person name="Eme L."/>
            <person name="Dacks J.B."/>
            <person name="Karnkowska A."/>
            <person name="Elias M."/>
            <person name="Hampl V."/>
        </authorList>
    </citation>
    <scope>NUCLEOTIDE SEQUENCE [LARGE SCALE GENOMIC DNA]</scope>
    <source>
        <strain evidence="1">NAU3</strain>
        <tissue evidence="1">Gut</tissue>
    </source>
</reference>
<protein>
    <submittedName>
        <fullName evidence="1">Uncharacterized protein</fullName>
    </submittedName>
</protein>
<proteinExistence type="predicted"/>
<sequence>MLSVSTNMFRVFRTILKSPSGIREEERTIDAPFSSRVNVTIFKSMFPSVHISVECSGNPFASFLIWERARGASELDELVKHRSAEQALILSRQSIRSINSESKKSPSPITSLMIQR</sequence>
<comment type="caution">
    <text evidence="1">The sequence shown here is derived from an EMBL/GenBank/DDBJ whole genome shotgun (WGS) entry which is preliminary data.</text>
</comment>
<organism evidence="1 2">
    <name type="scientific">Blattamonas nauphoetae</name>
    <dbReference type="NCBI Taxonomy" id="2049346"/>
    <lineage>
        <taxon>Eukaryota</taxon>
        <taxon>Metamonada</taxon>
        <taxon>Preaxostyla</taxon>
        <taxon>Oxymonadida</taxon>
        <taxon>Blattamonas</taxon>
    </lineage>
</organism>
<keyword evidence="2" id="KW-1185">Reference proteome</keyword>
<accession>A0ABQ9WWJ2</accession>
<gene>
    <name evidence="1" type="ORF">BLNAU_21211</name>
</gene>